<sequence length="165" mass="18364">MTTPVGTQLTFNSTPTEISAAASEAQEPIATTAGVTSEAQEDVLAKESLPMQHEFLLPVEEDVAYTEQQMRSLEMNFETEAYDVQWAPVEEEAVWNDFEQAHLDNSHLASVDCRTSTCRIEVMHIDAAAESEFMVALMQQANVRSGSIHRIHNEDSLATLIYTSR</sequence>
<dbReference type="EMBL" id="BAABLX010000009">
    <property type="protein sequence ID" value="GAA4938823.1"/>
    <property type="molecule type" value="Genomic_DNA"/>
</dbReference>
<evidence type="ECO:0000313" key="2">
    <source>
        <dbReference type="Proteomes" id="UP001409585"/>
    </source>
</evidence>
<gene>
    <name evidence="1" type="ORF">GCM10025791_16150</name>
</gene>
<accession>A0AAV3U231</accession>
<reference evidence="2" key="1">
    <citation type="journal article" date="2019" name="Int. J. Syst. Evol. Microbiol.">
        <title>The Global Catalogue of Microorganisms (GCM) 10K type strain sequencing project: providing services to taxonomists for standard genome sequencing and annotation.</title>
        <authorList>
            <consortium name="The Broad Institute Genomics Platform"/>
            <consortium name="The Broad Institute Genome Sequencing Center for Infectious Disease"/>
            <person name="Wu L."/>
            <person name="Ma J."/>
        </authorList>
    </citation>
    <scope>NUCLEOTIDE SEQUENCE [LARGE SCALE GENOMIC DNA]</scope>
    <source>
        <strain evidence="2">JCM 19134</strain>
    </source>
</reference>
<name>A0AAV3U231_9ALTE</name>
<dbReference type="Proteomes" id="UP001409585">
    <property type="component" value="Unassembled WGS sequence"/>
</dbReference>
<comment type="caution">
    <text evidence="1">The sequence shown here is derived from an EMBL/GenBank/DDBJ whole genome shotgun (WGS) entry which is preliminary data.</text>
</comment>
<organism evidence="1 2">
    <name type="scientific">Halioxenophilus aromaticivorans</name>
    <dbReference type="NCBI Taxonomy" id="1306992"/>
    <lineage>
        <taxon>Bacteria</taxon>
        <taxon>Pseudomonadati</taxon>
        <taxon>Pseudomonadota</taxon>
        <taxon>Gammaproteobacteria</taxon>
        <taxon>Alteromonadales</taxon>
        <taxon>Alteromonadaceae</taxon>
        <taxon>Halioxenophilus</taxon>
    </lineage>
</organism>
<dbReference type="RefSeq" id="WP_345419842.1">
    <property type="nucleotide sequence ID" value="NZ_AP031496.1"/>
</dbReference>
<keyword evidence="2" id="KW-1185">Reference proteome</keyword>
<evidence type="ECO:0000313" key="1">
    <source>
        <dbReference type="EMBL" id="GAA4938823.1"/>
    </source>
</evidence>
<protein>
    <submittedName>
        <fullName evidence="1">Uncharacterized protein</fullName>
    </submittedName>
</protein>
<proteinExistence type="predicted"/>
<dbReference type="AlphaFoldDB" id="A0AAV3U231"/>